<dbReference type="GO" id="GO:0008081">
    <property type="term" value="F:phosphoric diester hydrolase activity"/>
    <property type="evidence" value="ECO:0007669"/>
    <property type="project" value="InterPro"/>
</dbReference>
<dbReference type="GO" id="GO:0006629">
    <property type="term" value="P:lipid metabolic process"/>
    <property type="evidence" value="ECO:0007669"/>
    <property type="project" value="InterPro"/>
</dbReference>
<keyword evidence="3" id="KW-1185">Reference proteome</keyword>
<evidence type="ECO:0000313" key="3">
    <source>
        <dbReference type="Proteomes" id="UP000595437"/>
    </source>
</evidence>
<evidence type="ECO:0000313" key="2">
    <source>
        <dbReference type="EMBL" id="QQP37180.1"/>
    </source>
</evidence>
<reference evidence="3" key="1">
    <citation type="submission" date="2021-01" db="EMBL/GenBank/DDBJ databases">
        <title>Caligus Genome Assembly.</title>
        <authorList>
            <person name="Gallardo-Escarate C."/>
        </authorList>
    </citation>
    <scope>NUCLEOTIDE SEQUENCE [LARGE SCALE GENOMIC DNA]</scope>
</reference>
<dbReference type="InterPro" id="IPR017946">
    <property type="entry name" value="PLC-like_Pdiesterase_TIM-brl"/>
</dbReference>
<dbReference type="EMBL" id="CP045901">
    <property type="protein sequence ID" value="QQP37180.1"/>
    <property type="molecule type" value="Genomic_DNA"/>
</dbReference>
<dbReference type="AlphaFoldDB" id="A0A7T8JX64"/>
<feature type="domain" description="GP-PDE" evidence="1">
    <location>
        <begin position="15"/>
        <end position="76"/>
    </location>
</feature>
<proteinExistence type="predicted"/>
<dbReference type="Pfam" id="PF03009">
    <property type="entry name" value="GDPD"/>
    <property type="match status" value="1"/>
</dbReference>
<dbReference type="SUPFAM" id="SSF51695">
    <property type="entry name" value="PLC-like phosphodiesterases"/>
    <property type="match status" value="1"/>
</dbReference>
<dbReference type="PROSITE" id="PS51704">
    <property type="entry name" value="GP_PDE"/>
    <property type="match status" value="1"/>
</dbReference>
<dbReference type="InterPro" id="IPR030395">
    <property type="entry name" value="GP_PDE_dom"/>
</dbReference>
<dbReference type="OrthoDB" id="197419at2759"/>
<name>A0A7T8JX64_CALRO</name>
<dbReference type="Gene3D" id="3.20.20.190">
    <property type="entry name" value="Phosphatidylinositol (PI) phosphodiesterase"/>
    <property type="match status" value="1"/>
</dbReference>
<protein>
    <recommendedName>
        <fullName evidence="1">GP-PDE domain-containing protein</fullName>
    </recommendedName>
</protein>
<organism evidence="2 3">
    <name type="scientific">Caligus rogercresseyi</name>
    <name type="common">Sea louse</name>
    <dbReference type="NCBI Taxonomy" id="217165"/>
    <lineage>
        <taxon>Eukaryota</taxon>
        <taxon>Metazoa</taxon>
        <taxon>Ecdysozoa</taxon>
        <taxon>Arthropoda</taxon>
        <taxon>Crustacea</taxon>
        <taxon>Multicrustacea</taxon>
        <taxon>Hexanauplia</taxon>
        <taxon>Copepoda</taxon>
        <taxon>Siphonostomatoida</taxon>
        <taxon>Caligidae</taxon>
        <taxon>Caligus</taxon>
    </lineage>
</organism>
<dbReference type="Proteomes" id="UP000595437">
    <property type="component" value="Chromosome 12"/>
</dbReference>
<feature type="non-terminal residue" evidence="2">
    <location>
        <position position="1"/>
    </location>
</feature>
<sequence>PFPLEAEEAVSSTQPLLVNEDASGDPINYCENTIAATRSAIASGANAIEIDLSISEDGVIFLWHDPNPWNILSLIR</sequence>
<accession>A0A7T8JX64</accession>
<evidence type="ECO:0000259" key="1">
    <source>
        <dbReference type="PROSITE" id="PS51704"/>
    </source>
</evidence>
<gene>
    <name evidence="2" type="ORF">FKW44_017377</name>
</gene>
<feature type="non-terminal residue" evidence="2">
    <location>
        <position position="76"/>
    </location>
</feature>